<dbReference type="AlphaFoldDB" id="A0A3L9XZ82"/>
<evidence type="ECO:0000313" key="2">
    <source>
        <dbReference type="EMBL" id="RMA41854.1"/>
    </source>
</evidence>
<dbReference type="Gene3D" id="3.30.70.270">
    <property type="match status" value="1"/>
</dbReference>
<dbReference type="RefSeq" id="WP_121898566.1">
    <property type="nucleotide sequence ID" value="NZ_RCNT01000006.1"/>
</dbReference>
<dbReference type="EMBL" id="RCNT01000006">
    <property type="protein sequence ID" value="RMA41854.1"/>
    <property type="molecule type" value="Genomic_DNA"/>
</dbReference>
<dbReference type="SMART" id="SM00065">
    <property type="entry name" value="GAF"/>
    <property type="match status" value="1"/>
</dbReference>
<dbReference type="InterPro" id="IPR000160">
    <property type="entry name" value="GGDEF_dom"/>
</dbReference>
<dbReference type="PANTHER" id="PTHR43102:SF2">
    <property type="entry name" value="GAF DOMAIN-CONTAINING PROTEIN"/>
    <property type="match status" value="1"/>
</dbReference>
<dbReference type="SUPFAM" id="SSF55781">
    <property type="entry name" value="GAF domain-like"/>
    <property type="match status" value="1"/>
</dbReference>
<dbReference type="Pfam" id="PF01590">
    <property type="entry name" value="GAF"/>
    <property type="match status" value="1"/>
</dbReference>
<dbReference type="InterPro" id="IPR029787">
    <property type="entry name" value="Nucleotide_cyclase"/>
</dbReference>
<dbReference type="InterPro" id="IPR029016">
    <property type="entry name" value="GAF-like_dom_sf"/>
</dbReference>
<comment type="caution">
    <text evidence="2">The sequence shown here is derived from an EMBL/GenBank/DDBJ whole genome shotgun (WGS) entry which is preliminary data.</text>
</comment>
<feature type="domain" description="GGDEF" evidence="1">
    <location>
        <begin position="179"/>
        <end position="312"/>
    </location>
</feature>
<dbReference type="PROSITE" id="PS50887">
    <property type="entry name" value="GGDEF"/>
    <property type="match status" value="1"/>
</dbReference>
<dbReference type="Pfam" id="PF00990">
    <property type="entry name" value="GGDEF"/>
    <property type="match status" value="1"/>
</dbReference>
<keyword evidence="3" id="KW-1185">Reference proteome</keyword>
<dbReference type="InterPro" id="IPR003018">
    <property type="entry name" value="GAF"/>
</dbReference>
<organism evidence="2 3">
    <name type="scientific">Rhodophyticola porphyridii</name>
    <dbReference type="NCBI Taxonomy" id="1852017"/>
    <lineage>
        <taxon>Bacteria</taxon>
        <taxon>Pseudomonadati</taxon>
        <taxon>Pseudomonadota</taxon>
        <taxon>Alphaproteobacteria</taxon>
        <taxon>Rhodobacterales</taxon>
        <taxon>Roseobacteraceae</taxon>
        <taxon>Rhodophyticola</taxon>
    </lineage>
</organism>
<protein>
    <submittedName>
        <fullName evidence="2">Diguanylate cyclase</fullName>
    </submittedName>
</protein>
<dbReference type="PANTHER" id="PTHR43102">
    <property type="entry name" value="SLR1143 PROTEIN"/>
    <property type="match status" value="1"/>
</dbReference>
<dbReference type="SUPFAM" id="SSF55073">
    <property type="entry name" value="Nucleotide cyclase"/>
    <property type="match status" value="1"/>
</dbReference>
<dbReference type="SMART" id="SM00267">
    <property type="entry name" value="GGDEF"/>
    <property type="match status" value="1"/>
</dbReference>
<sequence>MRALENYNVLYTEREAAFDAITQLVQATVGTEVSTIALIDEHHQWFKSATGVDIRGTERGLAFCDYTIRKPEILAVPDMLQDTRFNANALVAGAPFVRSYIGCPLRTPEGYQLGTICAIGLQPRDFTETDRTILSHLSTVIIDILEKRRRLEELRPISQMVDRARWQAMLQEDILSDRPLPALAAIRVDDFDEISDLYGSRMADRLISAIMDHVTSHIQSGARVARLSKSVFGVAMHDTDTENAEWVMDMLREKIGDMVVDLAPGDVGCSTVSIGLVRPGISEKIDTVWDRLKHALHRASTQGPDVLISEIDQGSPLDWAVRSA</sequence>
<dbReference type="OrthoDB" id="9812260at2"/>
<proteinExistence type="predicted"/>
<evidence type="ECO:0000259" key="1">
    <source>
        <dbReference type="PROSITE" id="PS50887"/>
    </source>
</evidence>
<reference evidence="2 3" key="1">
    <citation type="submission" date="2018-10" db="EMBL/GenBank/DDBJ databases">
        <authorList>
            <person name="Jung H.S."/>
            <person name="Jeon C.O."/>
        </authorList>
    </citation>
    <scope>NUCLEOTIDE SEQUENCE [LARGE SCALE GENOMIC DNA]</scope>
    <source>
        <strain evidence="2 3">MA-7-27</strain>
    </source>
</reference>
<dbReference type="Proteomes" id="UP000281343">
    <property type="component" value="Unassembled WGS sequence"/>
</dbReference>
<gene>
    <name evidence="2" type="ORF">D9R08_13460</name>
</gene>
<accession>A0A3L9XZ82</accession>
<name>A0A3L9XZ82_9RHOB</name>
<dbReference type="InterPro" id="IPR043128">
    <property type="entry name" value="Rev_trsase/Diguanyl_cyclase"/>
</dbReference>
<dbReference type="Gene3D" id="3.30.450.40">
    <property type="match status" value="1"/>
</dbReference>
<evidence type="ECO:0000313" key="3">
    <source>
        <dbReference type="Proteomes" id="UP000281343"/>
    </source>
</evidence>